<feature type="signal peptide" evidence="1">
    <location>
        <begin position="1"/>
        <end position="23"/>
    </location>
</feature>
<evidence type="ECO:0000256" key="1">
    <source>
        <dbReference type="SAM" id="SignalP"/>
    </source>
</evidence>
<dbReference type="EMBL" id="JSYL01000007">
    <property type="protein sequence ID" value="KIA88503.1"/>
    <property type="molecule type" value="Genomic_DNA"/>
</dbReference>
<comment type="caution">
    <text evidence="2">The sequence shown here is derived from an EMBL/GenBank/DDBJ whole genome shotgun (WGS) entry which is preliminary data.</text>
</comment>
<feature type="chain" id="PRO_5030004936" description="DUF2282 domain-containing protein" evidence="1">
    <location>
        <begin position="24"/>
        <end position="92"/>
    </location>
</feature>
<reference evidence="2 3" key="1">
    <citation type="submission" date="2014-10" db="EMBL/GenBank/DDBJ databases">
        <title>Kaistella jeonii genome.</title>
        <authorList>
            <person name="Clayton J.T."/>
            <person name="Newman J.D."/>
        </authorList>
    </citation>
    <scope>NUCLEOTIDE SEQUENCE [LARGE SCALE GENOMIC DNA]</scope>
    <source>
        <strain evidence="2 3">DSM 17048</strain>
    </source>
</reference>
<protein>
    <recommendedName>
        <fullName evidence="4">DUF2282 domain-containing protein</fullName>
    </recommendedName>
</protein>
<proteinExistence type="predicted"/>
<evidence type="ECO:0008006" key="4">
    <source>
        <dbReference type="Google" id="ProtNLM"/>
    </source>
</evidence>
<name>A0A0C1F9C3_9FLAO</name>
<sequence length="92" mass="9733">MKNLKTLLLPAIMVLAGAGSAYATHLTKDDSKVTRTGYAFHPGETPKCVQSSKLCDTNGSVICTGNVGMGSETLYDINGTSCPNVLKERIVK</sequence>
<organism evidence="2 3">
    <name type="scientific">Kaistella jeonii</name>
    <dbReference type="NCBI Taxonomy" id="266749"/>
    <lineage>
        <taxon>Bacteria</taxon>
        <taxon>Pseudomonadati</taxon>
        <taxon>Bacteroidota</taxon>
        <taxon>Flavobacteriia</taxon>
        <taxon>Flavobacteriales</taxon>
        <taxon>Weeksellaceae</taxon>
        <taxon>Chryseobacterium group</taxon>
        <taxon>Kaistella</taxon>
    </lineage>
</organism>
<dbReference type="InterPro" id="IPR045391">
    <property type="entry name" value="DUF6520"/>
</dbReference>
<keyword evidence="3" id="KW-1185">Reference proteome</keyword>
<evidence type="ECO:0000313" key="3">
    <source>
        <dbReference type="Proteomes" id="UP000031473"/>
    </source>
</evidence>
<dbReference type="Pfam" id="PF20130">
    <property type="entry name" value="DUF6520"/>
    <property type="match status" value="1"/>
</dbReference>
<keyword evidence="1" id="KW-0732">Signal</keyword>
<accession>A0A0C1F9C3</accession>
<dbReference type="Proteomes" id="UP000031473">
    <property type="component" value="Unassembled WGS sequence"/>
</dbReference>
<evidence type="ECO:0000313" key="2">
    <source>
        <dbReference type="EMBL" id="KIA88503.1"/>
    </source>
</evidence>
<dbReference type="AlphaFoldDB" id="A0A0C1F9C3"/>
<gene>
    <name evidence="2" type="ORF">OA86_10760</name>
</gene>